<dbReference type="GO" id="GO:0016020">
    <property type="term" value="C:membrane"/>
    <property type="evidence" value="ECO:0007669"/>
    <property type="project" value="UniProtKB-SubCell"/>
</dbReference>
<dbReference type="OrthoDB" id="440424at2759"/>
<keyword evidence="4 6" id="KW-1133">Transmembrane helix</keyword>
<evidence type="ECO:0000256" key="2">
    <source>
        <dbReference type="ARBA" id="ARBA00007262"/>
    </source>
</evidence>
<sequence>MATMLLSFYSLHGGVFHCSYPLKKKIQSYNNDDHKTSPEEKILSDNDEFISNFTSVNLTFSSIPSISVDLSSINDVISGTKEFFSNITESIKDFVNEHKTINYIVIAVIIGVLVGIFALGTFLAIIRCIGFKIGVLNGSLAASMMSILGTAAGSIVPILQSIGAAGLSVLTLIGFPIFCHCCILSILSYQTNDRDWIKSVLFESAPYENTI</sequence>
<evidence type="ECO:0000256" key="6">
    <source>
        <dbReference type="SAM" id="Phobius"/>
    </source>
</evidence>
<evidence type="ECO:0000256" key="4">
    <source>
        <dbReference type="ARBA" id="ARBA00022989"/>
    </source>
</evidence>
<reference evidence="7" key="1">
    <citation type="submission" date="2021-06" db="EMBL/GenBank/DDBJ databases">
        <authorList>
            <person name="Kallberg Y."/>
            <person name="Tangrot J."/>
            <person name="Rosling A."/>
        </authorList>
    </citation>
    <scope>NUCLEOTIDE SEQUENCE</scope>
    <source>
        <strain evidence="7">AZ414A</strain>
    </source>
</reference>
<accession>A0A9N9C4M1</accession>
<dbReference type="InterPro" id="IPR009311">
    <property type="entry name" value="IFI6/IFI27-like"/>
</dbReference>
<feature type="transmembrane region" description="Helical" evidence="6">
    <location>
        <begin position="103"/>
        <end position="126"/>
    </location>
</feature>
<evidence type="ECO:0000256" key="1">
    <source>
        <dbReference type="ARBA" id="ARBA00004141"/>
    </source>
</evidence>
<dbReference type="PANTHER" id="PTHR16932">
    <property type="entry name" value="INTERFERON ALPHA-INDUCIBLE PROTEIN 27"/>
    <property type="match status" value="1"/>
</dbReference>
<comment type="subcellular location">
    <subcellularLocation>
        <location evidence="1">Membrane</location>
        <topology evidence="1">Multi-pass membrane protein</topology>
    </subcellularLocation>
</comment>
<keyword evidence="3 6" id="KW-0812">Transmembrane</keyword>
<evidence type="ECO:0000256" key="5">
    <source>
        <dbReference type="ARBA" id="ARBA00023136"/>
    </source>
</evidence>
<dbReference type="EMBL" id="CAJVPK010001439">
    <property type="protein sequence ID" value="CAG8586821.1"/>
    <property type="molecule type" value="Genomic_DNA"/>
</dbReference>
<dbReference type="PANTHER" id="PTHR16932:SF18">
    <property type="entry name" value="INTERFERON, ALPHA-INDUCIBLE PROTEIN 27-LIKE 2"/>
    <property type="match status" value="1"/>
</dbReference>
<keyword evidence="5 6" id="KW-0472">Membrane</keyword>
<keyword evidence="8" id="KW-1185">Reference proteome</keyword>
<name>A0A9N9C4M1_9GLOM</name>
<evidence type="ECO:0000256" key="3">
    <source>
        <dbReference type="ARBA" id="ARBA00022692"/>
    </source>
</evidence>
<dbReference type="Pfam" id="PF06140">
    <property type="entry name" value="Ifi-6-16"/>
    <property type="match status" value="1"/>
</dbReference>
<dbReference type="AlphaFoldDB" id="A0A9N9C4M1"/>
<comment type="similarity">
    <text evidence="2">Belongs to the IFI6/IFI27 family.</text>
</comment>
<feature type="transmembrane region" description="Helical" evidence="6">
    <location>
        <begin position="138"/>
        <end position="159"/>
    </location>
</feature>
<comment type="caution">
    <text evidence="7">The sequence shown here is derived from an EMBL/GenBank/DDBJ whole genome shotgun (WGS) entry which is preliminary data.</text>
</comment>
<organism evidence="7 8">
    <name type="scientific">Diversispora eburnea</name>
    <dbReference type="NCBI Taxonomy" id="1213867"/>
    <lineage>
        <taxon>Eukaryota</taxon>
        <taxon>Fungi</taxon>
        <taxon>Fungi incertae sedis</taxon>
        <taxon>Mucoromycota</taxon>
        <taxon>Glomeromycotina</taxon>
        <taxon>Glomeromycetes</taxon>
        <taxon>Diversisporales</taxon>
        <taxon>Diversisporaceae</taxon>
        <taxon>Diversispora</taxon>
    </lineage>
</organism>
<gene>
    <name evidence="7" type="ORF">DEBURN_LOCUS8849</name>
</gene>
<dbReference type="Proteomes" id="UP000789706">
    <property type="component" value="Unassembled WGS sequence"/>
</dbReference>
<protein>
    <submittedName>
        <fullName evidence="7">9134_t:CDS:1</fullName>
    </submittedName>
</protein>
<feature type="transmembrane region" description="Helical" evidence="6">
    <location>
        <begin position="165"/>
        <end position="189"/>
    </location>
</feature>
<proteinExistence type="inferred from homology"/>
<dbReference type="Gene3D" id="6.10.110.10">
    <property type="match status" value="1"/>
</dbReference>
<dbReference type="InterPro" id="IPR038213">
    <property type="entry name" value="IFI6/IFI27-like_sf"/>
</dbReference>
<evidence type="ECO:0000313" key="8">
    <source>
        <dbReference type="Proteomes" id="UP000789706"/>
    </source>
</evidence>
<evidence type="ECO:0000313" key="7">
    <source>
        <dbReference type="EMBL" id="CAG8586821.1"/>
    </source>
</evidence>